<name>A0A318LH03_9PSEU</name>
<dbReference type="Proteomes" id="UP000247892">
    <property type="component" value="Unassembled WGS sequence"/>
</dbReference>
<evidence type="ECO:0000256" key="16">
    <source>
        <dbReference type="RuleBase" id="RU003694"/>
    </source>
</evidence>
<comment type="catalytic activity">
    <reaction evidence="12 14">
        <text>(9Z)-hexadecenoyl-[ACP] + malonyl-[ACP] + H(+) = 3-oxo-(11Z)-octadecenoyl-[ACP] + holo-[ACP] + CO2</text>
        <dbReference type="Rhea" id="RHEA:55040"/>
        <dbReference type="Rhea" id="RHEA-COMP:9623"/>
        <dbReference type="Rhea" id="RHEA-COMP:9685"/>
        <dbReference type="Rhea" id="RHEA-COMP:10800"/>
        <dbReference type="Rhea" id="RHEA-COMP:14074"/>
        <dbReference type="ChEBI" id="CHEBI:15378"/>
        <dbReference type="ChEBI" id="CHEBI:16526"/>
        <dbReference type="ChEBI" id="CHEBI:64479"/>
        <dbReference type="ChEBI" id="CHEBI:78449"/>
        <dbReference type="ChEBI" id="CHEBI:83989"/>
        <dbReference type="ChEBI" id="CHEBI:138538"/>
        <dbReference type="EC" id="2.3.1.179"/>
    </reaction>
</comment>
<reference evidence="18 19" key="1">
    <citation type="submission" date="2016-07" db="EMBL/GenBank/DDBJ databases">
        <title>Draft genome sequence of Prauserella sp. YIM 121212, isolated from alkaline soil.</title>
        <authorList>
            <person name="Ruckert C."/>
            <person name="Albersmeier A."/>
            <person name="Jiang C.-L."/>
            <person name="Jiang Y."/>
            <person name="Kalinowski J."/>
            <person name="Schneider O."/>
            <person name="Winkler A."/>
            <person name="Zotchev S.B."/>
        </authorList>
    </citation>
    <scope>NUCLEOTIDE SEQUENCE [LARGE SCALE GENOMIC DNA]</scope>
    <source>
        <strain evidence="18 19">YIM 121212</strain>
    </source>
</reference>
<proteinExistence type="inferred from homology"/>
<dbReference type="InterPro" id="IPR014031">
    <property type="entry name" value="Ketoacyl_synth_C"/>
</dbReference>
<evidence type="ECO:0000256" key="5">
    <source>
        <dbReference type="ARBA" id="ARBA00022516"/>
    </source>
</evidence>
<dbReference type="PANTHER" id="PTHR11712:SF336">
    <property type="entry name" value="3-OXOACYL-[ACYL-CARRIER-PROTEIN] SYNTHASE, MITOCHONDRIAL"/>
    <property type="match status" value="1"/>
</dbReference>
<keyword evidence="5 14" id="KW-0444">Lipid biosynthesis</keyword>
<evidence type="ECO:0000256" key="8">
    <source>
        <dbReference type="ARBA" id="ARBA00023098"/>
    </source>
</evidence>
<dbReference type="SUPFAM" id="SSF53901">
    <property type="entry name" value="Thiolase-like"/>
    <property type="match status" value="2"/>
</dbReference>
<keyword evidence="10 14" id="KW-0012">Acyltransferase</keyword>
<dbReference type="Pfam" id="PF02801">
    <property type="entry name" value="Ketoacyl-synt_C"/>
    <property type="match status" value="1"/>
</dbReference>
<dbReference type="InterPro" id="IPR016039">
    <property type="entry name" value="Thiolase-like"/>
</dbReference>
<dbReference type="EC" id="2.3.1.179" evidence="3 14"/>
<evidence type="ECO:0000256" key="6">
    <source>
        <dbReference type="ARBA" id="ARBA00022679"/>
    </source>
</evidence>
<sequence>MSNIDVVITGLGATTPLGGDVTSTWDGLIAGRSGVRTIEADWVERFDLPVKIGATLAEEPTETIPRVQARRLDRCEQVAIVAARQAWADAGFAEQTDEHTDVEPERLGVTIGSGIGGPVTLLTQDDLLEEHGIRKVSPLTVPMLMPNGPAAHVGIELKARAGVHSPASACASGAEGIATGFQMIQSGRADVVVAGGAEACIAPITIAGFAQSRTVSTRNDDPEHASRPFDTGRDGFVLGEGAGAVVLERADRAAARGARVYARLSGFGITSDAYHITGNHPEGIGQIAAMNHAIQMAGLTPSDVGHVNAHATSTVVGDVGEAAAIRKAVGDHPVVTAPKSALGHLVGGAGAVEGIIAILSIYHGLVPATLNLENLDPKVDLDVVSGEARKVELTAAISNSFGFGGHNTALLFTRA</sequence>
<evidence type="ECO:0000256" key="10">
    <source>
        <dbReference type="ARBA" id="ARBA00023315"/>
    </source>
</evidence>
<dbReference type="UniPathway" id="UPA00094"/>
<dbReference type="FunFam" id="3.40.47.10:FF:000018">
    <property type="entry name" value="3-oxoacyl-[acyl-carrier-protein] synthase 2"/>
    <property type="match status" value="1"/>
</dbReference>
<dbReference type="EMBL" id="MASU01000013">
    <property type="protein sequence ID" value="PXY24328.1"/>
    <property type="molecule type" value="Genomic_DNA"/>
</dbReference>
<evidence type="ECO:0000256" key="1">
    <source>
        <dbReference type="ARBA" id="ARBA00005194"/>
    </source>
</evidence>
<comment type="similarity">
    <text evidence="2 14 16">Belongs to the thiolase-like superfamily. Beta-ketoacyl-ACP synthases family.</text>
</comment>
<accession>A0A318LH03</accession>
<evidence type="ECO:0000313" key="18">
    <source>
        <dbReference type="EMBL" id="PXY24328.1"/>
    </source>
</evidence>
<evidence type="ECO:0000313" key="19">
    <source>
        <dbReference type="Proteomes" id="UP000247892"/>
    </source>
</evidence>
<dbReference type="GO" id="GO:0030497">
    <property type="term" value="P:fatty acid elongation"/>
    <property type="evidence" value="ECO:0007669"/>
    <property type="project" value="UniProtKB-ARBA"/>
</dbReference>
<comment type="catalytic activity">
    <reaction evidence="13 14">
        <text>a fatty acyl-[ACP] + malonyl-[ACP] + H(+) = a 3-oxoacyl-[ACP] + holo-[ACP] + CO2</text>
        <dbReference type="Rhea" id="RHEA:22836"/>
        <dbReference type="Rhea" id="RHEA-COMP:9623"/>
        <dbReference type="Rhea" id="RHEA-COMP:9685"/>
        <dbReference type="Rhea" id="RHEA-COMP:9916"/>
        <dbReference type="Rhea" id="RHEA-COMP:14125"/>
        <dbReference type="ChEBI" id="CHEBI:15378"/>
        <dbReference type="ChEBI" id="CHEBI:16526"/>
        <dbReference type="ChEBI" id="CHEBI:64479"/>
        <dbReference type="ChEBI" id="CHEBI:78449"/>
        <dbReference type="ChEBI" id="CHEBI:78776"/>
        <dbReference type="ChEBI" id="CHEBI:138651"/>
    </reaction>
</comment>
<dbReference type="FunFam" id="3.40.47.10:FF:000029">
    <property type="entry name" value="3-oxoacyl-[acyl-carrier-protein] synthase 1"/>
    <property type="match status" value="1"/>
</dbReference>
<evidence type="ECO:0000256" key="4">
    <source>
        <dbReference type="ARBA" id="ARBA00014657"/>
    </source>
</evidence>
<keyword evidence="9 14" id="KW-0275">Fatty acid biosynthesis</keyword>
<keyword evidence="8" id="KW-0443">Lipid metabolism</keyword>
<dbReference type="InterPro" id="IPR014030">
    <property type="entry name" value="Ketoacyl_synth_N"/>
</dbReference>
<dbReference type="AlphaFoldDB" id="A0A318LH03"/>
<dbReference type="InterPro" id="IPR000794">
    <property type="entry name" value="Beta-ketoacyl_synthase"/>
</dbReference>
<evidence type="ECO:0000256" key="7">
    <source>
        <dbReference type="ARBA" id="ARBA00022832"/>
    </source>
</evidence>
<dbReference type="CDD" id="cd00834">
    <property type="entry name" value="KAS_I_II"/>
    <property type="match status" value="1"/>
</dbReference>
<dbReference type="OrthoDB" id="9808669at2"/>
<comment type="function">
    <text evidence="11 14">Involved in the type II fatty acid elongation cycle. Catalyzes the elongation of a wide range of acyl-ACP by the addition of two carbons from malonyl-ACP to an acyl acceptor. Can efficiently catalyze the conversion of palmitoleoyl-ACP (cis-hexadec-9-enoyl-ACP) to cis-vaccenoyl-ACP (cis-octadec-11-enoyl-ACP), an essential step in the thermal regulation of fatty acid composition.</text>
</comment>
<dbReference type="PIRSF" id="PIRSF000447">
    <property type="entry name" value="KAS_II"/>
    <property type="match status" value="1"/>
</dbReference>
<evidence type="ECO:0000256" key="9">
    <source>
        <dbReference type="ARBA" id="ARBA00023160"/>
    </source>
</evidence>
<keyword evidence="19" id="KW-1185">Reference proteome</keyword>
<comment type="caution">
    <text evidence="18">The sequence shown here is derived from an EMBL/GenBank/DDBJ whole genome shotgun (WGS) entry which is preliminary data.</text>
</comment>
<dbReference type="SMART" id="SM00825">
    <property type="entry name" value="PKS_KS"/>
    <property type="match status" value="1"/>
</dbReference>
<evidence type="ECO:0000259" key="17">
    <source>
        <dbReference type="PROSITE" id="PS52004"/>
    </source>
</evidence>
<evidence type="ECO:0000256" key="13">
    <source>
        <dbReference type="ARBA" id="ARBA00047659"/>
    </source>
</evidence>
<keyword evidence="6 14" id="KW-0808">Transferase</keyword>
<evidence type="ECO:0000256" key="2">
    <source>
        <dbReference type="ARBA" id="ARBA00008467"/>
    </source>
</evidence>
<evidence type="ECO:0000256" key="11">
    <source>
        <dbReference type="ARBA" id="ARBA00024006"/>
    </source>
</evidence>
<organism evidence="18 19">
    <name type="scientific">Prauserella flavalba</name>
    <dbReference type="NCBI Taxonomy" id="1477506"/>
    <lineage>
        <taxon>Bacteria</taxon>
        <taxon>Bacillati</taxon>
        <taxon>Actinomycetota</taxon>
        <taxon>Actinomycetes</taxon>
        <taxon>Pseudonocardiales</taxon>
        <taxon>Pseudonocardiaceae</taxon>
        <taxon>Prauserella</taxon>
    </lineage>
</organism>
<dbReference type="GO" id="GO:0004315">
    <property type="term" value="F:3-oxoacyl-[acyl-carrier-protein] synthase activity"/>
    <property type="evidence" value="ECO:0007669"/>
    <property type="project" value="UniProtKB-EC"/>
</dbReference>
<evidence type="ECO:0000256" key="12">
    <source>
        <dbReference type="ARBA" id="ARBA00047318"/>
    </source>
</evidence>
<gene>
    <name evidence="18" type="ORF">BA062_29345</name>
</gene>
<dbReference type="Gene3D" id="3.40.47.10">
    <property type="match status" value="2"/>
</dbReference>
<comment type="pathway">
    <text evidence="1 14">Lipid metabolism; fatty acid biosynthesis.</text>
</comment>
<dbReference type="Pfam" id="PF00109">
    <property type="entry name" value="ketoacyl-synt"/>
    <property type="match status" value="1"/>
</dbReference>
<dbReference type="InterPro" id="IPR017568">
    <property type="entry name" value="3-oxoacyl-ACP_synth-2"/>
</dbReference>
<dbReference type="NCBIfam" id="NF005589">
    <property type="entry name" value="PRK07314.1"/>
    <property type="match status" value="1"/>
</dbReference>
<protein>
    <recommendedName>
        <fullName evidence="4 14">3-oxoacyl-[acyl-carrier-protein] synthase 2</fullName>
        <ecNumber evidence="3 14">2.3.1.179</ecNumber>
    </recommendedName>
</protein>
<evidence type="ECO:0000256" key="3">
    <source>
        <dbReference type="ARBA" id="ARBA00012356"/>
    </source>
</evidence>
<dbReference type="RefSeq" id="WP_110342394.1">
    <property type="nucleotide sequence ID" value="NZ_JBHVKT010000018.1"/>
</dbReference>
<evidence type="ECO:0000256" key="14">
    <source>
        <dbReference type="PIRNR" id="PIRNR000447"/>
    </source>
</evidence>
<feature type="active site" description="For beta-ketoacyl synthase activity" evidence="15">
    <location>
        <position position="170"/>
    </location>
</feature>
<evidence type="ECO:0000256" key="15">
    <source>
        <dbReference type="PIRSR" id="PIRSR000447-1"/>
    </source>
</evidence>
<dbReference type="GO" id="GO:0005829">
    <property type="term" value="C:cytosol"/>
    <property type="evidence" value="ECO:0007669"/>
    <property type="project" value="TreeGrafter"/>
</dbReference>
<dbReference type="InterPro" id="IPR020841">
    <property type="entry name" value="PKS_Beta-ketoAc_synthase_dom"/>
</dbReference>
<feature type="domain" description="Ketosynthase family 3 (KS3)" evidence="17">
    <location>
        <begin position="3"/>
        <end position="414"/>
    </location>
</feature>
<keyword evidence="7" id="KW-0276">Fatty acid metabolism</keyword>
<dbReference type="PANTHER" id="PTHR11712">
    <property type="entry name" value="POLYKETIDE SYNTHASE-RELATED"/>
    <property type="match status" value="1"/>
</dbReference>
<dbReference type="PROSITE" id="PS52004">
    <property type="entry name" value="KS3_2"/>
    <property type="match status" value="1"/>
</dbReference>